<gene>
    <name evidence="2" type="ORF">SDC9_18340</name>
</gene>
<keyword evidence="1" id="KW-0472">Membrane</keyword>
<keyword evidence="1" id="KW-1133">Transmembrane helix</keyword>
<organism evidence="2">
    <name type="scientific">bioreactor metagenome</name>
    <dbReference type="NCBI Taxonomy" id="1076179"/>
    <lineage>
        <taxon>unclassified sequences</taxon>
        <taxon>metagenomes</taxon>
        <taxon>ecological metagenomes</taxon>
    </lineage>
</organism>
<name>A0A644TZZ9_9ZZZZ</name>
<dbReference type="AlphaFoldDB" id="A0A644TZZ9"/>
<evidence type="ECO:0000313" key="2">
    <source>
        <dbReference type="EMBL" id="MPL72555.1"/>
    </source>
</evidence>
<keyword evidence="1" id="KW-0812">Transmembrane</keyword>
<feature type="transmembrane region" description="Helical" evidence="1">
    <location>
        <begin position="12"/>
        <end position="30"/>
    </location>
</feature>
<proteinExistence type="predicted"/>
<comment type="caution">
    <text evidence="2">The sequence shown here is derived from an EMBL/GenBank/DDBJ whole genome shotgun (WGS) entry which is preliminary data.</text>
</comment>
<protein>
    <submittedName>
        <fullName evidence="2">Uncharacterized protein</fullName>
    </submittedName>
</protein>
<sequence>MQISSRLKKLILVFLGFLIMLFGKLVDGWVGR</sequence>
<evidence type="ECO:0000256" key="1">
    <source>
        <dbReference type="SAM" id="Phobius"/>
    </source>
</evidence>
<accession>A0A644TZZ9</accession>
<reference evidence="2" key="1">
    <citation type="submission" date="2019-08" db="EMBL/GenBank/DDBJ databases">
        <authorList>
            <person name="Kucharzyk K."/>
            <person name="Murdoch R.W."/>
            <person name="Higgins S."/>
            <person name="Loffler F."/>
        </authorList>
    </citation>
    <scope>NUCLEOTIDE SEQUENCE</scope>
</reference>
<dbReference type="EMBL" id="VSSQ01000067">
    <property type="protein sequence ID" value="MPL72555.1"/>
    <property type="molecule type" value="Genomic_DNA"/>
</dbReference>